<dbReference type="Gene3D" id="1.10.10.10">
    <property type="entry name" value="Winged helix-like DNA-binding domain superfamily/Winged helix DNA-binding domain"/>
    <property type="match status" value="1"/>
</dbReference>
<proteinExistence type="predicted"/>
<dbReference type="InterPro" id="IPR000792">
    <property type="entry name" value="Tscrpt_reg_LuxR_C"/>
</dbReference>
<dbReference type="PANTHER" id="PTHR45566:SF1">
    <property type="entry name" value="HTH-TYPE TRANSCRIPTIONAL REGULATOR YHJB-RELATED"/>
    <property type="match status" value="1"/>
</dbReference>
<reference evidence="3 4" key="1">
    <citation type="submission" date="2017-01" db="EMBL/GenBank/DDBJ databases">
        <title>Genomic analysis of Xuhuaishuia manganoxidans DY6-4.</title>
        <authorList>
            <person name="Wang X."/>
        </authorList>
    </citation>
    <scope>NUCLEOTIDE SEQUENCE [LARGE SCALE GENOMIC DNA]</scope>
    <source>
        <strain evidence="3 4">DY6-4</strain>
    </source>
</reference>
<dbReference type="SUPFAM" id="SSF46894">
    <property type="entry name" value="C-terminal effector domain of the bipartite response regulators"/>
    <property type="match status" value="1"/>
</dbReference>
<dbReference type="CDD" id="cd17535">
    <property type="entry name" value="REC_NarL-like"/>
    <property type="match status" value="1"/>
</dbReference>
<accession>A0A1U7DK34</accession>
<dbReference type="STRING" id="1267768.BV394_11910"/>
<dbReference type="RefSeq" id="WP_076980364.1">
    <property type="nucleotide sequence ID" value="NZ_CP019124.1"/>
</dbReference>
<dbReference type="Pfam" id="PF00072">
    <property type="entry name" value="Response_reg"/>
    <property type="match status" value="1"/>
</dbReference>
<dbReference type="GO" id="GO:0000160">
    <property type="term" value="P:phosphorelay signal transduction system"/>
    <property type="evidence" value="ECO:0007669"/>
    <property type="project" value="InterPro"/>
</dbReference>
<evidence type="ECO:0000313" key="3">
    <source>
        <dbReference type="EMBL" id="APX90346.1"/>
    </source>
</evidence>
<dbReference type="PROSITE" id="PS50043">
    <property type="entry name" value="HTH_LUXR_2"/>
    <property type="match status" value="1"/>
</dbReference>
<dbReference type="InterPro" id="IPR036388">
    <property type="entry name" value="WH-like_DNA-bd_sf"/>
</dbReference>
<dbReference type="InterPro" id="IPR051015">
    <property type="entry name" value="EvgA-like"/>
</dbReference>
<dbReference type="CDD" id="cd06170">
    <property type="entry name" value="LuxR_C_like"/>
    <property type="match status" value="1"/>
</dbReference>
<accession>A0A2M9D515</accession>
<evidence type="ECO:0000256" key="1">
    <source>
        <dbReference type="ARBA" id="ARBA00022553"/>
    </source>
</evidence>
<evidence type="ECO:0000256" key="2">
    <source>
        <dbReference type="ARBA" id="ARBA00023125"/>
    </source>
</evidence>
<evidence type="ECO:0000313" key="4">
    <source>
        <dbReference type="Proteomes" id="UP000187266"/>
    </source>
</evidence>
<name>A0A1U7DK34_9RHOB</name>
<dbReference type="PRINTS" id="PR00038">
    <property type="entry name" value="HTHLUXR"/>
</dbReference>
<dbReference type="AlphaFoldDB" id="A0A1U7DK34"/>
<keyword evidence="1" id="KW-0597">Phosphoprotein</keyword>
<dbReference type="GO" id="GO:0003677">
    <property type="term" value="F:DNA binding"/>
    <property type="evidence" value="ECO:0007669"/>
    <property type="project" value="UniProtKB-KW"/>
</dbReference>
<dbReference type="SUPFAM" id="SSF52172">
    <property type="entry name" value="CheY-like"/>
    <property type="match status" value="1"/>
</dbReference>
<dbReference type="Gene3D" id="3.40.50.2300">
    <property type="match status" value="1"/>
</dbReference>
<keyword evidence="2 3" id="KW-0238">DNA-binding</keyword>
<keyword evidence="4" id="KW-1185">Reference proteome</keyword>
<sequence length="202" mass="21795">MRLMIADDHDLLRESLCHYLEGEGGFEISTASSLPGALRQMDGAAPYDLVLLDYCMPGMNGMNGLREAIEVNVGQPVALMSGTANRSVAQEALDAGAVGFLPKTIGARSLAHAIRFMAAGEVFVPVGFMTAEEEGETTRGDLSAREHQVLGGLCRGLSNKEIGRETELREVTVKLYVKTLCRKLGARNRTHAAMLARDAQIF</sequence>
<dbReference type="OrthoDB" id="3679796at2"/>
<dbReference type="GO" id="GO:0006355">
    <property type="term" value="P:regulation of DNA-templated transcription"/>
    <property type="evidence" value="ECO:0007669"/>
    <property type="project" value="InterPro"/>
</dbReference>
<organism evidence="3 4">
    <name type="scientific">Brevirhabdus pacifica</name>
    <dbReference type="NCBI Taxonomy" id="1267768"/>
    <lineage>
        <taxon>Bacteria</taxon>
        <taxon>Pseudomonadati</taxon>
        <taxon>Pseudomonadota</taxon>
        <taxon>Alphaproteobacteria</taxon>
        <taxon>Rhodobacterales</taxon>
        <taxon>Paracoccaceae</taxon>
        <taxon>Brevirhabdus</taxon>
    </lineage>
</organism>
<dbReference type="SMART" id="SM00448">
    <property type="entry name" value="REC"/>
    <property type="match status" value="1"/>
</dbReference>
<gene>
    <name evidence="3" type="ORF">BV394_11910</name>
</gene>
<dbReference type="Pfam" id="PF00196">
    <property type="entry name" value="GerE"/>
    <property type="match status" value="1"/>
</dbReference>
<dbReference type="EMBL" id="CP019124">
    <property type="protein sequence ID" value="APX90346.1"/>
    <property type="molecule type" value="Genomic_DNA"/>
</dbReference>
<dbReference type="Proteomes" id="UP000187266">
    <property type="component" value="Chromosome"/>
</dbReference>
<dbReference type="SMART" id="SM00421">
    <property type="entry name" value="HTH_LUXR"/>
    <property type="match status" value="1"/>
</dbReference>
<dbReference type="InterPro" id="IPR058245">
    <property type="entry name" value="NreC/VraR/RcsB-like_REC"/>
</dbReference>
<dbReference type="InterPro" id="IPR011006">
    <property type="entry name" value="CheY-like_superfamily"/>
</dbReference>
<dbReference type="PANTHER" id="PTHR45566">
    <property type="entry name" value="HTH-TYPE TRANSCRIPTIONAL REGULATOR YHJB-RELATED"/>
    <property type="match status" value="1"/>
</dbReference>
<protein>
    <submittedName>
        <fullName evidence="3">DNA-binding response regulator</fullName>
    </submittedName>
</protein>
<dbReference type="PROSITE" id="PS50110">
    <property type="entry name" value="RESPONSE_REGULATORY"/>
    <property type="match status" value="1"/>
</dbReference>
<dbReference type="InterPro" id="IPR016032">
    <property type="entry name" value="Sig_transdc_resp-reg_C-effctor"/>
</dbReference>
<dbReference type="InterPro" id="IPR001789">
    <property type="entry name" value="Sig_transdc_resp-reg_receiver"/>
</dbReference>